<evidence type="ECO:0000313" key="3">
    <source>
        <dbReference type="EMBL" id="GLK00792.1"/>
    </source>
</evidence>
<name>A0A9W6HPZ6_9MICO</name>
<dbReference type="InterPro" id="IPR002035">
    <property type="entry name" value="VWF_A"/>
</dbReference>
<accession>A0A9W6HPZ6</accession>
<dbReference type="SUPFAM" id="SSF53300">
    <property type="entry name" value="vWA-like"/>
    <property type="match status" value="1"/>
</dbReference>
<organism evidence="3 4">
    <name type="scientific">Microbacterium keratanolyticum</name>
    <dbReference type="NCBI Taxonomy" id="67574"/>
    <lineage>
        <taxon>Bacteria</taxon>
        <taxon>Bacillati</taxon>
        <taxon>Actinomycetota</taxon>
        <taxon>Actinomycetes</taxon>
        <taxon>Micrococcales</taxon>
        <taxon>Microbacteriaceae</taxon>
        <taxon>Microbacterium</taxon>
    </lineage>
</organism>
<sequence>MILQPVLHPILLALLLVPALGVVVWMLVRSRSAAARTLWVVRVLLVLACAALLLRPGIPGGSTLTLATDTDVVIVVDTTSSIVAEDWGDGERRLDGVRADVDALVDAYPGARFALITFDASAQLRLPLTTDATALTTSMSVLQPEVTAQSRGSSIGIAHDLLAETLAGAAELSPERARLVFYFGDGEQTASGEPESFAASAPYIVGGAVFGYGTSSGGPMRLTTGGLDASREYIQHDGERALSVIDEAALETIAGQLGVPYQHRTADTPPDFPPAPTTTTAYDDARTVGSIIDLSWVVALVIAVLLAFEIARATMLVTRMRTLSLRAPRNEDGAA</sequence>
<evidence type="ECO:0000256" key="1">
    <source>
        <dbReference type="SAM" id="Phobius"/>
    </source>
</evidence>
<gene>
    <name evidence="3" type="ORF">GCM10017596_05070</name>
</gene>
<comment type="caution">
    <text evidence="3">The sequence shown here is derived from an EMBL/GenBank/DDBJ whole genome shotgun (WGS) entry which is preliminary data.</text>
</comment>
<keyword evidence="1" id="KW-1133">Transmembrane helix</keyword>
<dbReference type="InterPro" id="IPR036465">
    <property type="entry name" value="vWFA_dom_sf"/>
</dbReference>
<dbReference type="Gene3D" id="3.40.50.410">
    <property type="entry name" value="von Willebrand factor, type A domain"/>
    <property type="match status" value="1"/>
</dbReference>
<keyword evidence="4" id="KW-1185">Reference proteome</keyword>
<feature type="transmembrane region" description="Helical" evidence="1">
    <location>
        <begin position="39"/>
        <end position="58"/>
    </location>
</feature>
<evidence type="ECO:0000259" key="2">
    <source>
        <dbReference type="PROSITE" id="PS50234"/>
    </source>
</evidence>
<reference evidence="3" key="2">
    <citation type="submission" date="2023-01" db="EMBL/GenBank/DDBJ databases">
        <authorList>
            <person name="Sun Q."/>
            <person name="Evtushenko L."/>
        </authorList>
    </citation>
    <scope>NUCLEOTIDE SEQUENCE</scope>
    <source>
        <strain evidence="3">VKM Ac-1958</strain>
    </source>
</reference>
<dbReference type="SMART" id="SM00327">
    <property type="entry name" value="VWA"/>
    <property type="match status" value="1"/>
</dbReference>
<feature type="domain" description="VWFA" evidence="2">
    <location>
        <begin position="71"/>
        <end position="257"/>
    </location>
</feature>
<dbReference type="RefSeq" id="WP_204938481.1">
    <property type="nucleotide sequence ID" value="NZ_BAAAUM010000001.1"/>
</dbReference>
<evidence type="ECO:0000313" key="4">
    <source>
        <dbReference type="Proteomes" id="UP001142325"/>
    </source>
</evidence>
<dbReference type="Pfam" id="PF13519">
    <property type="entry name" value="VWA_2"/>
    <property type="match status" value="1"/>
</dbReference>
<dbReference type="EMBL" id="BSET01000001">
    <property type="protein sequence ID" value="GLK00792.1"/>
    <property type="molecule type" value="Genomic_DNA"/>
</dbReference>
<protein>
    <recommendedName>
        <fullName evidence="2">VWFA domain-containing protein</fullName>
    </recommendedName>
</protein>
<feature type="transmembrane region" description="Helical" evidence="1">
    <location>
        <begin position="294"/>
        <end position="311"/>
    </location>
</feature>
<dbReference type="PROSITE" id="PS50234">
    <property type="entry name" value="VWFA"/>
    <property type="match status" value="1"/>
</dbReference>
<dbReference type="Proteomes" id="UP001142325">
    <property type="component" value="Unassembled WGS sequence"/>
</dbReference>
<keyword evidence="1" id="KW-0812">Transmembrane</keyword>
<feature type="transmembrane region" description="Helical" evidence="1">
    <location>
        <begin position="6"/>
        <end position="27"/>
    </location>
</feature>
<dbReference type="CDD" id="cd00198">
    <property type="entry name" value="vWFA"/>
    <property type="match status" value="1"/>
</dbReference>
<proteinExistence type="predicted"/>
<dbReference type="AlphaFoldDB" id="A0A9W6HPZ6"/>
<reference evidence="3" key="1">
    <citation type="journal article" date="2014" name="Int. J. Syst. Evol. Microbiol.">
        <title>Complete genome sequence of Corynebacterium casei LMG S-19264T (=DSM 44701T), isolated from a smear-ripened cheese.</title>
        <authorList>
            <consortium name="US DOE Joint Genome Institute (JGI-PGF)"/>
            <person name="Walter F."/>
            <person name="Albersmeier A."/>
            <person name="Kalinowski J."/>
            <person name="Ruckert C."/>
        </authorList>
    </citation>
    <scope>NUCLEOTIDE SEQUENCE</scope>
    <source>
        <strain evidence="3">VKM Ac-1958</strain>
    </source>
</reference>
<keyword evidence="1" id="KW-0472">Membrane</keyword>